<feature type="compositionally biased region" description="Basic and acidic residues" evidence="2">
    <location>
        <begin position="115"/>
        <end position="130"/>
    </location>
</feature>
<keyword evidence="4" id="KW-0808">Transferase</keyword>
<dbReference type="AlphaFoldDB" id="A0A6S7AW55"/>
<organism evidence="4 5">
    <name type="scientific">Pararobbsia alpina</name>
    <dbReference type="NCBI Taxonomy" id="621374"/>
    <lineage>
        <taxon>Bacteria</taxon>
        <taxon>Pseudomonadati</taxon>
        <taxon>Pseudomonadota</taxon>
        <taxon>Betaproteobacteria</taxon>
        <taxon>Burkholderiales</taxon>
        <taxon>Burkholderiaceae</taxon>
        <taxon>Pararobbsia</taxon>
    </lineage>
</organism>
<proteinExistence type="predicted"/>
<keyword evidence="1 4" id="KW-0315">Glutamine amidotransferase</keyword>
<dbReference type="PROSITE" id="PS51278">
    <property type="entry name" value="GATASE_TYPE_2"/>
    <property type="match status" value="1"/>
</dbReference>
<dbReference type="RefSeq" id="WP_246256983.1">
    <property type="nucleotide sequence ID" value="NZ_CADIKM010000003.1"/>
</dbReference>
<evidence type="ECO:0000256" key="2">
    <source>
        <dbReference type="SAM" id="MobiDB-lite"/>
    </source>
</evidence>
<dbReference type="GO" id="GO:0016757">
    <property type="term" value="F:glycosyltransferase activity"/>
    <property type="evidence" value="ECO:0007669"/>
    <property type="project" value="UniProtKB-KW"/>
</dbReference>
<protein>
    <submittedName>
        <fullName evidence="4">Glutamine amidotransferase YafJ</fullName>
        <ecNumber evidence="4">2.4.2.-</ecNumber>
    </submittedName>
</protein>
<dbReference type="SUPFAM" id="SSF56235">
    <property type="entry name" value="N-terminal nucleophile aminohydrolases (Ntn hydrolases)"/>
    <property type="match status" value="1"/>
</dbReference>
<feature type="domain" description="Glutamine amidotransferase type-2" evidence="3">
    <location>
        <begin position="2"/>
        <end position="296"/>
    </location>
</feature>
<evidence type="ECO:0000313" key="5">
    <source>
        <dbReference type="Proteomes" id="UP000494115"/>
    </source>
</evidence>
<evidence type="ECO:0000259" key="3">
    <source>
        <dbReference type="PROSITE" id="PS51278"/>
    </source>
</evidence>
<dbReference type="Pfam" id="PF13230">
    <property type="entry name" value="GATase_4"/>
    <property type="match status" value="2"/>
</dbReference>
<accession>A0A6S7AW55</accession>
<gene>
    <name evidence="4" type="primary">yafJ</name>
    <name evidence="4" type="ORF">LMG28138_00875</name>
</gene>
<keyword evidence="4" id="KW-0328">Glycosyltransferase</keyword>
<dbReference type="Proteomes" id="UP000494115">
    <property type="component" value="Unassembled WGS sequence"/>
</dbReference>
<evidence type="ECO:0000313" key="4">
    <source>
        <dbReference type="EMBL" id="CAB3779677.1"/>
    </source>
</evidence>
<dbReference type="Gene3D" id="3.60.20.10">
    <property type="entry name" value="Glutamine Phosphoribosylpyrophosphate, subunit 1, domain 1"/>
    <property type="match status" value="1"/>
</dbReference>
<sequence length="328" mass="36053">MCQLLGMNCATPTDVTFSFTGFAKRGGVTDHHADGWGIAFFEDKACRLFIDHESSATSPIAELVKRYPIKSKNTIAHIRKATQGRILLENCHPFQRELWGRHWIFAHNGDLQREPLADLPEGGRVEDSAERNPMSNTASTSAPSTSASPPVVTVQPTQFKPALSGVFQPVGNTDSEYAFCAILQGLRERFPDAQPALPVLFKAIEELTREVSRHGVFNFLLSNGQALFAHCSTHLYYLVRQWPFSTAHLIDEDMTVDFANYTTPEDRVAVIATQPLTDNEVWTRLEPGDLVMFQDGEAAGKVNLPVPAAVRAKAAQDLCAAGTITVQG</sequence>
<feature type="compositionally biased region" description="Low complexity" evidence="2">
    <location>
        <begin position="137"/>
        <end position="152"/>
    </location>
</feature>
<dbReference type="PANTHER" id="PTHR42824">
    <property type="entry name" value="GLUTAMINE AMIDOTRANSFERASE"/>
    <property type="match status" value="1"/>
</dbReference>
<dbReference type="InterPro" id="IPR029055">
    <property type="entry name" value="Ntn_hydrolases_N"/>
</dbReference>
<dbReference type="EC" id="2.4.2.-" evidence="4"/>
<evidence type="ECO:0000256" key="1">
    <source>
        <dbReference type="ARBA" id="ARBA00022962"/>
    </source>
</evidence>
<feature type="region of interest" description="Disordered" evidence="2">
    <location>
        <begin position="115"/>
        <end position="152"/>
    </location>
</feature>
<dbReference type="PANTHER" id="PTHR42824:SF1">
    <property type="entry name" value="GLUTAMINE AMIDOTRANSFERASE YAFJ-RELATED"/>
    <property type="match status" value="1"/>
</dbReference>
<name>A0A6S7AW55_9BURK</name>
<dbReference type="InterPro" id="IPR017932">
    <property type="entry name" value="GATase_2_dom"/>
</dbReference>
<reference evidence="4 5" key="1">
    <citation type="submission" date="2020-04" db="EMBL/GenBank/DDBJ databases">
        <authorList>
            <person name="De Canck E."/>
        </authorList>
    </citation>
    <scope>NUCLEOTIDE SEQUENCE [LARGE SCALE GENOMIC DNA]</scope>
    <source>
        <strain evidence="4 5">LMG 28138</strain>
    </source>
</reference>
<dbReference type="InterPro" id="IPR026869">
    <property type="entry name" value="EgtC-like"/>
</dbReference>
<dbReference type="EMBL" id="CADIKM010000003">
    <property type="protein sequence ID" value="CAB3779677.1"/>
    <property type="molecule type" value="Genomic_DNA"/>
</dbReference>
<keyword evidence="5" id="KW-1185">Reference proteome</keyword>
<dbReference type="CDD" id="cd01908">
    <property type="entry name" value="YafJ"/>
    <property type="match status" value="1"/>
</dbReference>